<gene>
    <name evidence="2" type="ORF">K505DRAFT_338838</name>
</gene>
<keyword evidence="3" id="KW-1185">Reference proteome</keyword>
<evidence type="ECO:0000313" key="3">
    <source>
        <dbReference type="Proteomes" id="UP000799757"/>
    </source>
</evidence>
<dbReference type="InterPro" id="IPR058253">
    <property type="entry name" value="Zn_ribbon_double"/>
</dbReference>
<proteinExistence type="predicted"/>
<evidence type="ECO:0000313" key="2">
    <source>
        <dbReference type="EMBL" id="KAF2792265.1"/>
    </source>
</evidence>
<accession>A0A6A6X8E3</accession>
<protein>
    <recommendedName>
        <fullName evidence="1">Probable double zinc ribbon domain-containing protein</fullName>
    </recommendedName>
</protein>
<organism evidence="2 3">
    <name type="scientific">Melanomma pulvis-pyrius CBS 109.77</name>
    <dbReference type="NCBI Taxonomy" id="1314802"/>
    <lineage>
        <taxon>Eukaryota</taxon>
        <taxon>Fungi</taxon>
        <taxon>Dikarya</taxon>
        <taxon>Ascomycota</taxon>
        <taxon>Pezizomycotina</taxon>
        <taxon>Dothideomycetes</taxon>
        <taxon>Pleosporomycetidae</taxon>
        <taxon>Pleosporales</taxon>
        <taxon>Melanommataceae</taxon>
        <taxon>Melanomma</taxon>
    </lineage>
</organism>
<dbReference type="EMBL" id="MU001978">
    <property type="protein sequence ID" value="KAF2792265.1"/>
    <property type="molecule type" value="Genomic_DNA"/>
</dbReference>
<name>A0A6A6X8E3_9PLEO</name>
<reference evidence="2" key="1">
    <citation type="journal article" date="2020" name="Stud. Mycol.">
        <title>101 Dothideomycetes genomes: a test case for predicting lifestyles and emergence of pathogens.</title>
        <authorList>
            <person name="Haridas S."/>
            <person name="Albert R."/>
            <person name="Binder M."/>
            <person name="Bloem J."/>
            <person name="Labutti K."/>
            <person name="Salamov A."/>
            <person name="Andreopoulos B."/>
            <person name="Baker S."/>
            <person name="Barry K."/>
            <person name="Bills G."/>
            <person name="Bluhm B."/>
            <person name="Cannon C."/>
            <person name="Castanera R."/>
            <person name="Culley D."/>
            <person name="Daum C."/>
            <person name="Ezra D."/>
            <person name="Gonzalez J."/>
            <person name="Henrissat B."/>
            <person name="Kuo A."/>
            <person name="Liang C."/>
            <person name="Lipzen A."/>
            <person name="Lutzoni F."/>
            <person name="Magnuson J."/>
            <person name="Mondo S."/>
            <person name="Nolan M."/>
            <person name="Ohm R."/>
            <person name="Pangilinan J."/>
            <person name="Park H.-J."/>
            <person name="Ramirez L."/>
            <person name="Alfaro M."/>
            <person name="Sun H."/>
            <person name="Tritt A."/>
            <person name="Yoshinaga Y."/>
            <person name="Zwiers L.-H."/>
            <person name="Turgeon B."/>
            <person name="Goodwin S."/>
            <person name="Spatafora J."/>
            <person name="Crous P."/>
            <person name="Grigoriev I."/>
        </authorList>
    </citation>
    <scope>NUCLEOTIDE SEQUENCE</scope>
    <source>
        <strain evidence="2">CBS 109.77</strain>
    </source>
</reference>
<dbReference type="Pfam" id="PF26652">
    <property type="entry name" value="Zn_ribbon_double"/>
    <property type="match status" value="1"/>
</dbReference>
<feature type="domain" description="Probable double zinc ribbon" evidence="1">
    <location>
        <begin position="30"/>
        <end position="182"/>
    </location>
</feature>
<sequence>MNVHRKPTTQTPISFYPNKTVLDHGYNIDGIWNCSRCQTTNIIRYHKGPHPLSGMQCVGCEMVWNPTCQPPTTIAKPFTKKGDDPVPVVEFTGPDAKQVPYCCLCPFCGRTHRAKKLDNQKAQLKKLTRFFGFGGKANKEVEIENKKLGVVPPKLSYLGFGHIKCECGATQASYWSRFVMMFDPDYHIVLGTYYFV</sequence>
<evidence type="ECO:0000259" key="1">
    <source>
        <dbReference type="Pfam" id="PF26652"/>
    </source>
</evidence>
<dbReference type="AlphaFoldDB" id="A0A6A6X8E3"/>
<dbReference type="Proteomes" id="UP000799757">
    <property type="component" value="Unassembled WGS sequence"/>
</dbReference>